<evidence type="ECO:0008006" key="3">
    <source>
        <dbReference type="Google" id="ProtNLM"/>
    </source>
</evidence>
<proteinExistence type="predicted"/>
<dbReference type="EMBL" id="CP085144">
    <property type="protein sequence ID" value="UOA14887.1"/>
    <property type="molecule type" value="Genomic_DNA"/>
</dbReference>
<dbReference type="Proteomes" id="UP000831019">
    <property type="component" value="Chromosome"/>
</dbReference>
<accession>A0ABY3ZL13</accession>
<gene>
    <name evidence="1" type="ORF">DSM109990_01702</name>
</gene>
<evidence type="ECO:0000313" key="1">
    <source>
        <dbReference type="EMBL" id="UOA14887.1"/>
    </source>
</evidence>
<sequence length="96" mass="9846">MQKILSPAICLTLFGLAACDEIAVADDPAALADLRGQKSCLAAVGQQTGAAGVAINTTRPVVELYRYVVNVPGGASWSCITDPSGKAIEIAEQRSG</sequence>
<keyword evidence="2" id="KW-1185">Reference proteome</keyword>
<dbReference type="RefSeq" id="WP_243260549.1">
    <property type="nucleotide sequence ID" value="NZ_CAXAXN010000008.1"/>
</dbReference>
<dbReference type="PROSITE" id="PS51257">
    <property type="entry name" value="PROKAR_LIPOPROTEIN"/>
    <property type="match status" value="1"/>
</dbReference>
<protein>
    <recommendedName>
        <fullName evidence="3">Peptidase inhibitor I78 family protein</fullName>
    </recommendedName>
</protein>
<reference evidence="2" key="1">
    <citation type="journal article" date="2022" name="Microorganisms">
        <title>Beyond the ABCs#Discovery of Three New Plasmid Types in Rhodobacterales (RepQ, RepY, RepW).</title>
        <authorList>
            <person name="Freese H.M."/>
            <person name="Ringel V."/>
            <person name="Overmann J."/>
            <person name="Petersen J."/>
        </authorList>
    </citation>
    <scope>NUCLEOTIDE SEQUENCE [LARGE SCALE GENOMIC DNA]</scope>
    <source>
        <strain evidence="2">DSM 109990</strain>
    </source>
</reference>
<organism evidence="1 2">
    <name type="scientific">Sulfitobacter dubius</name>
    <dbReference type="NCBI Taxonomy" id="218673"/>
    <lineage>
        <taxon>Bacteria</taxon>
        <taxon>Pseudomonadati</taxon>
        <taxon>Pseudomonadota</taxon>
        <taxon>Alphaproteobacteria</taxon>
        <taxon>Rhodobacterales</taxon>
        <taxon>Roseobacteraceae</taxon>
        <taxon>Sulfitobacter</taxon>
    </lineage>
</organism>
<name>A0ABY3ZL13_9RHOB</name>
<evidence type="ECO:0000313" key="2">
    <source>
        <dbReference type="Proteomes" id="UP000831019"/>
    </source>
</evidence>